<evidence type="ECO:0000313" key="1">
    <source>
        <dbReference type="EMBL" id="QDV50866.1"/>
    </source>
</evidence>
<name>A0A518ICN4_9PLAN</name>
<protein>
    <submittedName>
        <fullName evidence="1">Uncharacterized protein</fullName>
    </submittedName>
</protein>
<proteinExistence type="predicted"/>
<organism evidence="1 2">
    <name type="scientific">Gimesia fumaroli</name>
    <dbReference type="NCBI Taxonomy" id="2527976"/>
    <lineage>
        <taxon>Bacteria</taxon>
        <taxon>Pseudomonadati</taxon>
        <taxon>Planctomycetota</taxon>
        <taxon>Planctomycetia</taxon>
        <taxon>Planctomycetales</taxon>
        <taxon>Planctomycetaceae</taxon>
        <taxon>Gimesia</taxon>
    </lineage>
</organism>
<reference evidence="1 2" key="1">
    <citation type="submission" date="2019-03" db="EMBL/GenBank/DDBJ databases">
        <title>Deep-cultivation of Planctomycetes and their phenomic and genomic characterization uncovers novel biology.</title>
        <authorList>
            <person name="Wiegand S."/>
            <person name="Jogler M."/>
            <person name="Boedeker C."/>
            <person name="Pinto D."/>
            <person name="Vollmers J."/>
            <person name="Rivas-Marin E."/>
            <person name="Kohn T."/>
            <person name="Peeters S.H."/>
            <person name="Heuer A."/>
            <person name="Rast P."/>
            <person name="Oberbeckmann S."/>
            <person name="Bunk B."/>
            <person name="Jeske O."/>
            <person name="Meyerdierks A."/>
            <person name="Storesund J.E."/>
            <person name="Kallscheuer N."/>
            <person name="Luecker S."/>
            <person name="Lage O.M."/>
            <person name="Pohl T."/>
            <person name="Merkel B.J."/>
            <person name="Hornburger P."/>
            <person name="Mueller R.-W."/>
            <person name="Bruemmer F."/>
            <person name="Labrenz M."/>
            <person name="Spormann A.M."/>
            <person name="Op den Camp H."/>
            <person name="Overmann J."/>
            <person name="Amann R."/>
            <person name="Jetten M.S.M."/>
            <person name="Mascher T."/>
            <person name="Medema M.H."/>
            <person name="Devos D.P."/>
            <person name="Kaster A.-K."/>
            <person name="Ovreas L."/>
            <person name="Rohde M."/>
            <person name="Galperin M.Y."/>
            <person name="Jogler C."/>
        </authorList>
    </citation>
    <scope>NUCLEOTIDE SEQUENCE [LARGE SCALE GENOMIC DNA]</scope>
    <source>
        <strain evidence="1 2">Enr17</strain>
    </source>
</reference>
<evidence type="ECO:0000313" key="2">
    <source>
        <dbReference type="Proteomes" id="UP000318313"/>
    </source>
</evidence>
<gene>
    <name evidence="1" type="ORF">Enr17x_29110</name>
</gene>
<keyword evidence="2" id="KW-1185">Reference proteome</keyword>
<sequence length="449" mass="51387">MYCRYLREFKIEEDNQEDNLIYDLTQTAGSRFALVYTGTWVPQGEIIEGYKRWGRWWGRWDCRTLMSIRKFDADRNLHWHYTIPGVFRANSDLAERDSPTEPLDESVLQGFVSVKVASDGAVFALHNWADKDIEGIETQVRPELLKFDPYGNVLATVTLEKLREARQLDLDADDNVYVGGTWLLTSPNGLSRFNLQKYDSDLNLVKIVDDDDAPFPINHLIVKGDRIYCGTQSQGVVPGYSYTTYQNPVIWIYDLDLVQQSAIDMPGSTFSHVRGVAVDDDGNIYANGTFVNDSDTSTSYGTLQKFNSSGALQWFKSLGESTFPFYQPVHYRDDHIYVYAAIDQTLRKYTLDGVEVWSVPIVTWDDEDNDYSDLLPYMRSIDSDADGNLYLAGRHYEVSSIKLPLNVQKISPEGDVIWKYEIRRTQHDIAINQETGEFYTVGEVVEDDC</sequence>
<dbReference type="Gene3D" id="2.120.10.30">
    <property type="entry name" value="TolB, C-terminal domain"/>
    <property type="match status" value="1"/>
</dbReference>
<dbReference type="EMBL" id="CP037452">
    <property type="protein sequence ID" value="QDV50866.1"/>
    <property type="molecule type" value="Genomic_DNA"/>
</dbReference>
<dbReference type="InterPro" id="IPR011042">
    <property type="entry name" value="6-blade_b-propeller_TolB-like"/>
</dbReference>
<dbReference type="KEGG" id="gfm:Enr17x_29110"/>
<accession>A0A518ICN4</accession>
<dbReference type="AlphaFoldDB" id="A0A518ICN4"/>
<dbReference type="Proteomes" id="UP000318313">
    <property type="component" value="Chromosome"/>
</dbReference>
<dbReference type="SUPFAM" id="SSF101898">
    <property type="entry name" value="NHL repeat"/>
    <property type="match status" value="1"/>
</dbReference>